<evidence type="ECO:0000313" key="1">
    <source>
        <dbReference type="EMBL" id="ANA49136.1"/>
    </source>
</evidence>
<proteinExistence type="predicted"/>
<protein>
    <submittedName>
        <fullName evidence="1">Uncharacterized protein</fullName>
    </submittedName>
</protein>
<gene>
    <name evidence="1" type="ORF">PMW_11</name>
</gene>
<dbReference type="Proteomes" id="UP000223738">
    <property type="component" value="Segment"/>
</dbReference>
<reference evidence="1 2" key="1">
    <citation type="submission" date="2016-03" db="EMBL/GenBank/DDBJ databases">
        <title>Characterization of pf16 and phiPMW: Two novel phages infecting Pseudomonas putida PpG1.</title>
        <authorList>
            <person name="Magill D.J."/>
            <person name="Krylov V.N."/>
            <person name="Allen C.C.R."/>
            <person name="McGrath J.W."/>
            <person name="Quinn J.P."/>
            <person name="Kulakov L.A."/>
        </authorList>
    </citation>
    <scope>NUCLEOTIDE SEQUENCE [LARGE SCALE GENOMIC DNA]</scope>
</reference>
<name>A0A1S5R151_9CAUD</name>
<dbReference type="OrthoDB" id="14568at10239"/>
<accession>A0A1S5R151</accession>
<sequence>MTREELEKQKILTPEILAMAPKDATHFHPYNDGSEVGGGSWCAAFFHKNVEGIDFFSYGEDFGWRAHTDFGSCPMRFNRLIPINREEKVDPVVAEVVAQSFDNIDFDSYPLPEWALCENKHKVLVPGTQLATKDGRHTGNAHIIRTHTADWDSEVRVYQCLTDAGNKINMLESELRHQFYIGTFISHVDDVLDKFDRQNLFFKEPK</sequence>
<keyword evidence="2" id="KW-1185">Reference proteome</keyword>
<dbReference type="EMBL" id="KU862660">
    <property type="protein sequence ID" value="ANA49136.1"/>
    <property type="molecule type" value="Genomic_DNA"/>
</dbReference>
<evidence type="ECO:0000313" key="2">
    <source>
        <dbReference type="Proteomes" id="UP000223738"/>
    </source>
</evidence>
<organism evidence="1 2">
    <name type="scientific">Pseudomonas phage phiPMW</name>
    <dbReference type="NCBI Taxonomy" id="1815582"/>
    <lineage>
        <taxon>Viruses</taxon>
        <taxon>Duplodnaviria</taxon>
        <taxon>Heunggongvirae</taxon>
        <taxon>Uroviricota</taxon>
        <taxon>Caudoviricetes</taxon>
        <taxon>Plaisancevirus</taxon>
        <taxon>Plaisancevirus PMW</taxon>
    </lineage>
</organism>